<dbReference type="Proteomes" id="UP001144372">
    <property type="component" value="Unassembled WGS sequence"/>
</dbReference>
<keyword evidence="3" id="KW-1185">Reference proteome</keyword>
<dbReference type="PIRSF" id="PIRSF004944">
    <property type="entry name" value="UCP004944_hydrls"/>
    <property type="match status" value="1"/>
</dbReference>
<feature type="region of interest" description="Disordered" evidence="1">
    <location>
        <begin position="300"/>
        <end position="320"/>
    </location>
</feature>
<dbReference type="AlphaFoldDB" id="A0A9W6FWP4"/>
<organism evidence="2 3">
    <name type="scientific">Desulforhabdus amnigena</name>
    <dbReference type="NCBI Taxonomy" id="40218"/>
    <lineage>
        <taxon>Bacteria</taxon>
        <taxon>Pseudomonadati</taxon>
        <taxon>Thermodesulfobacteriota</taxon>
        <taxon>Syntrophobacteria</taxon>
        <taxon>Syntrophobacterales</taxon>
        <taxon>Syntrophobacteraceae</taxon>
        <taxon>Desulforhabdus</taxon>
    </lineage>
</organism>
<dbReference type="Gene3D" id="3.60.15.10">
    <property type="entry name" value="Ribonuclease Z/Hydroxyacylglutathione hydrolase-like"/>
    <property type="match status" value="1"/>
</dbReference>
<accession>A0A9W6FWP4</accession>
<gene>
    <name evidence="2" type="ORF">DAMNIGENAA_36980</name>
</gene>
<dbReference type="SUPFAM" id="SSF56281">
    <property type="entry name" value="Metallo-hydrolase/oxidoreductase"/>
    <property type="match status" value="1"/>
</dbReference>
<reference evidence="2" key="1">
    <citation type="submission" date="2022-12" db="EMBL/GenBank/DDBJ databases">
        <title>Reference genome sequencing for broad-spectrum identification of bacterial and archaeal isolates by mass spectrometry.</title>
        <authorList>
            <person name="Sekiguchi Y."/>
            <person name="Tourlousse D.M."/>
        </authorList>
    </citation>
    <scope>NUCLEOTIDE SEQUENCE</scope>
    <source>
        <strain evidence="2">ASRB1</strain>
    </source>
</reference>
<protein>
    <recommendedName>
        <fullName evidence="4">MBL fold metallo-hydrolase</fullName>
    </recommendedName>
</protein>
<proteinExistence type="predicted"/>
<name>A0A9W6FWP4_9BACT</name>
<dbReference type="InterPro" id="IPR014426">
    <property type="entry name" value="UPF0282_hydrls"/>
</dbReference>
<dbReference type="InterPro" id="IPR036866">
    <property type="entry name" value="RibonucZ/Hydroxyglut_hydro"/>
</dbReference>
<evidence type="ECO:0008006" key="4">
    <source>
        <dbReference type="Google" id="ProtNLM"/>
    </source>
</evidence>
<dbReference type="RefSeq" id="WP_281796545.1">
    <property type="nucleotide sequence ID" value="NZ_BSDR01000001.1"/>
</dbReference>
<comment type="caution">
    <text evidence="2">The sequence shown here is derived from an EMBL/GenBank/DDBJ whole genome shotgun (WGS) entry which is preliminary data.</text>
</comment>
<dbReference type="EMBL" id="BSDR01000001">
    <property type="protein sequence ID" value="GLI36265.1"/>
    <property type="molecule type" value="Genomic_DNA"/>
</dbReference>
<sequence length="320" mass="35711">MRLEILTAESLGTRGLCCRVETYGRVIVIDPGVALGAWRYRLPPHPVQIAVGRAARKRIVEALERATDVVFSHYHGDHVPLTEANPYQLSFLQLPPRFTALRAWSKSPEGQTQKSQTRACDLMNLLGGQWRIAEGLEEGPLIFSRAVPHGVGGPALGEVMMTRVELGGCVFVHGSDIQFLDKATVDVILGWTPDIVLAAGPPLYQRRLNAIQRAYAWSNALRLAKKVGTLILDHHLLRSVQGMHWLQTLSQAAGKRIYCAADFMGRPRRLLEAERQELYATMPVRTGWHEDYTRGLARMEDFPPVEPGTGPTPDRRCPDR</sequence>
<evidence type="ECO:0000313" key="2">
    <source>
        <dbReference type="EMBL" id="GLI36265.1"/>
    </source>
</evidence>
<evidence type="ECO:0000256" key="1">
    <source>
        <dbReference type="SAM" id="MobiDB-lite"/>
    </source>
</evidence>
<evidence type="ECO:0000313" key="3">
    <source>
        <dbReference type="Proteomes" id="UP001144372"/>
    </source>
</evidence>